<feature type="domain" description="Rhodanese" evidence="1">
    <location>
        <begin position="40"/>
        <end position="130"/>
    </location>
</feature>
<proteinExistence type="predicted"/>
<name>A0ABP3WJD9_9GAMM</name>
<sequence>MINLKKTLMIIMLPVFFLLDHSTSLAVEVSQKQLLSLMEQADKPLLLDVRSAEEYAQGHIPGAINIPHTEINSRLNELLAYQHQQIVLYCRSGRRVDIATTALLKQGFSQLDHLTGDFNGWQASDLPQVKRSVK</sequence>
<organism evidence="2 3">
    <name type="scientific">Colwellia asteriadis</name>
    <dbReference type="NCBI Taxonomy" id="517723"/>
    <lineage>
        <taxon>Bacteria</taxon>
        <taxon>Pseudomonadati</taxon>
        <taxon>Pseudomonadota</taxon>
        <taxon>Gammaproteobacteria</taxon>
        <taxon>Alteromonadales</taxon>
        <taxon>Colwelliaceae</taxon>
        <taxon>Colwellia</taxon>
    </lineage>
</organism>
<dbReference type="InterPro" id="IPR001763">
    <property type="entry name" value="Rhodanese-like_dom"/>
</dbReference>
<keyword evidence="3" id="KW-1185">Reference proteome</keyword>
<dbReference type="InterPro" id="IPR050229">
    <property type="entry name" value="GlpE_sulfurtransferase"/>
</dbReference>
<reference evidence="3" key="1">
    <citation type="journal article" date="2019" name="Int. J. Syst. Evol. Microbiol.">
        <title>The Global Catalogue of Microorganisms (GCM) 10K type strain sequencing project: providing services to taxonomists for standard genome sequencing and annotation.</title>
        <authorList>
            <consortium name="The Broad Institute Genomics Platform"/>
            <consortium name="The Broad Institute Genome Sequencing Center for Infectious Disease"/>
            <person name="Wu L."/>
            <person name="Ma J."/>
        </authorList>
    </citation>
    <scope>NUCLEOTIDE SEQUENCE [LARGE SCALE GENOMIC DNA]</scope>
    <source>
        <strain evidence="3">JCM 15608</strain>
    </source>
</reference>
<dbReference type="SUPFAM" id="SSF52821">
    <property type="entry name" value="Rhodanese/Cell cycle control phosphatase"/>
    <property type="match status" value="1"/>
</dbReference>
<dbReference type="RefSeq" id="WP_343818355.1">
    <property type="nucleotide sequence ID" value="NZ_BAAAFA010000010.1"/>
</dbReference>
<dbReference type="EMBL" id="BAAAFA010000010">
    <property type="protein sequence ID" value="GAA0821581.1"/>
    <property type="molecule type" value="Genomic_DNA"/>
</dbReference>
<dbReference type="SMART" id="SM00450">
    <property type="entry name" value="RHOD"/>
    <property type="match status" value="1"/>
</dbReference>
<evidence type="ECO:0000313" key="2">
    <source>
        <dbReference type="EMBL" id="GAA0821581.1"/>
    </source>
</evidence>
<dbReference type="Proteomes" id="UP001500021">
    <property type="component" value="Unassembled WGS sequence"/>
</dbReference>
<dbReference type="Pfam" id="PF00581">
    <property type="entry name" value="Rhodanese"/>
    <property type="match status" value="1"/>
</dbReference>
<dbReference type="InterPro" id="IPR036873">
    <property type="entry name" value="Rhodanese-like_dom_sf"/>
</dbReference>
<dbReference type="PROSITE" id="PS50206">
    <property type="entry name" value="RHODANESE_3"/>
    <property type="match status" value="1"/>
</dbReference>
<dbReference type="PANTHER" id="PTHR43031:SF1">
    <property type="entry name" value="PYRIDINE NUCLEOTIDE-DISULPHIDE OXIDOREDUCTASE"/>
    <property type="match status" value="1"/>
</dbReference>
<dbReference type="PANTHER" id="PTHR43031">
    <property type="entry name" value="FAD-DEPENDENT OXIDOREDUCTASE"/>
    <property type="match status" value="1"/>
</dbReference>
<evidence type="ECO:0000259" key="1">
    <source>
        <dbReference type="PROSITE" id="PS50206"/>
    </source>
</evidence>
<gene>
    <name evidence="2" type="ORF">GCM10009111_28780</name>
</gene>
<dbReference type="InterPro" id="IPR001307">
    <property type="entry name" value="Thiosulphate_STrfase_CS"/>
</dbReference>
<accession>A0ABP3WJD9</accession>
<dbReference type="CDD" id="cd00158">
    <property type="entry name" value="RHOD"/>
    <property type="match status" value="1"/>
</dbReference>
<dbReference type="PROSITE" id="PS00380">
    <property type="entry name" value="RHODANESE_1"/>
    <property type="match status" value="1"/>
</dbReference>
<evidence type="ECO:0000313" key="3">
    <source>
        <dbReference type="Proteomes" id="UP001500021"/>
    </source>
</evidence>
<protein>
    <recommendedName>
        <fullName evidence="1">Rhodanese domain-containing protein</fullName>
    </recommendedName>
</protein>
<dbReference type="Gene3D" id="3.40.250.10">
    <property type="entry name" value="Rhodanese-like domain"/>
    <property type="match status" value="1"/>
</dbReference>
<comment type="caution">
    <text evidence="2">The sequence shown here is derived from an EMBL/GenBank/DDBJ whole genome shotgun (WGS) entry which is preliminary data.</text>
</comment>